<accession>A0ABQ0LD39</accession>
<evidence type="ECO:0000313" key="3">
    <source>
        <dbReference type="EMBL" id="GAT47771.1"/>
    </source>
</evidence>
<feature type="region of interest" description="Disordered" evidence="1">
    <location>
        <begin position="1"/>
        <end position="21"/>
    </location>
</feature>
<name>A0ABQ0LD39_MYCCL</name>
<protein>
    <recommendedName>
        <fullName evidence="2">Zn(2)-C6 fungal-type domain-containing protein</fullName>
    </recommendedName>
</protein>
<evidence type="ECO:0000256" key="1">
    <source>
        <dbReference type="SAM" id="MobiDB-lite"/>
    </source>
</evidence>
<dbReference type="CDD" id="cd00067">
    <property type="entry name" value="GAL4"/>
    <property type="match status" value="1"/>
</dbReference>
<dbReference type="Proteomes" id="UP000815677">
    <property type="component" value="Unassembled WGS sequence"/>
</dbReference>
<dbReference type="InterPro" id="IPR036864">
    <property type="entry name" value="Zn2-C6_fun-type_DNA-bd_sf"/>
</dbReference>
<keyword evidence="4" id="KW-1185">Reference proteome</keyword>
<dbReference type="InterPro" id="IPR001138">
    <property type="entry name" value="Zn2Cys6_DnaBD"/>
</dbReference>
<dbReference type="Pfam" id="PF00172">
    <property type="entry name" value="Zn_clus"/>
    <property type="match status" value="1"/>
</dbReference>
<evidence type="ECO:0000313" key="4">
    <source>
        <dbReference type="Proteomes" id="UP000815677"/>
    </source>
</evidence>
<feature type="compositionally biased region" description="Polar residues" evidence="1">
    <location>
        <begin position="1"/>
        <end position="17"/>
    </location>
</feature>
<organism evidence="3 4">
    <name type="scientific">Mycena chlorophos</name>
    <name type="common">Agaric fungus</name>
    <name type="synonym">Agaricus chlorophos</name>
    <dbReference type="NCBI Taxonomy" id="658473"/>
    <lineage>
        <taxon>Eukaryota</taxon>
        <taxon>Fungi</taxon>
        <taxon>Dikarya</taxon>
        <taxon>Basidiomycota</taxon>
        <taxon>Agaricomycotina</taxon>
        <taxon>Agaricomycetes</taxon>
        <taxon>Agaricomycetidae</taxon>
        <taxon>Agaricales</taxon>
        <taxon>Marasmiineae</taxon>
        <taxon>Mycenaceae</taxon>
        <taxon>Mycena</taxon>
    </lineage>
</organism>
<feature type="region of interest" description="Disordered" evidence="1">
    <location>
        <begin position="74"/>
        <end position="175"/>
    </location>
</feature>
<dbReference type="SMART" id="SM00066">
    <property type="entry name" value="GAL4"/>
    <property type="match status" value="1"/>
</dbReference>
<reference evidence="3" key="1">
    <citation type="submission" date="2014-09" db="EMBL/GenBank/DDBJ databases">
        <title>Genome sequence of the luminous mushroom Mycena chlorophos for searching fungal bioluminescence genes.</title>
        <authorList>
            <person name="Tanaka Y."/>
            <person name="Kasuga D."/>
            <person name="Oba Y."/>
            <person name="Hase S."/>
            <person name="Sato K."/>
            <person name="Oba Y."/>
            <person name="Sakakibara Y."/>
        </authorList>
    </citation>
    <scope>NUCLEOTIDE SEQUENCE</scope>
</reference>
<dbReference type="SUPFAM" id="SSF57701">
    <property type="entry name" value="Zn2/Cys6 DNA-binding domain"/>
    <property type="match status" value="1"/>
</dbReference>
<gene>
    <name evidence="3" type="ORF">MCHLO_05214</name>
</gene>
<dbReference type="PROSITE" id="PS50048">
    <property type="entry name" value="ZN2_CY6_FUNGAL_2"/>
    <property type="match status" value="1"/>
</dbReference>
<dbReference type="EMBL" id="DF843991">
    <property type="protein sequence ID" value="GAT47771.1"/>
    <property type="molecule type" value="Genomic_DNA"/>
</dbReference>
<proteinExistence type="predicted"/>
<dbReference type="Gene3D" id="4.10.240.10">
    <property type="entry name" value="Zn(2)-C6 fungal-type DNA-binding domain"/>
    <property type="match status" value="1"/>
</dbReference>
<evidence type="ECO:0000259" key="2">
    <source>
        <dbReference type="PROSITE" id="PS50048"/>
    </source>
</evidence>
<sequence>MSSTAQGFQNPAPSSTKAPKDKAVVACYNCRRAKVKCEHEEDARLGGPKTCTRCERRNYLCEYAPSSPWPIGIQAYNVPSNEPPMLAHSGRSWPSLPPTSGAGQPPVYARQSPSPALPHTYPPPLNSVPRYSQGTPYPDLTLDDPSYMPPQGQPRASYPPSSEMDGYQGQYARYR</sequence>
<feature type="domain" description="Zn(2)-C6 fungal-type" evidence="2">
    <location>
        <begin position="26"/>
        <end position="63"/>
    </location>
</feature>